<reference evidence="1 2" key="1">
    <citation type="submission" date="2019-11" db="EMBL/GenBank/DDBJ databases">
        <title>Whole genome shotgun sequencing (WGS) data from Adlercreutzia equolifaciens ResAG-91, Eggerthella lenta MRI-F36, MRI-F37, MRI-F40, ResAG-49, ResAG-88, ResAG-121, ResAG-145, and Gordonibacter sp. ResAG-5, ResAG-26, ResAG-43, ResAG-50, ResAG-59.</title>
        <authorList>
            <person name="Stoll D.A."/>
            <person name="Danylec N."/>
            <person name="Franz C.M.A.P."/>
            <person name="Huch M."/>
        </authorList>
    </citation>
    <scope>NUCLEOTIDE SEQUENCE [LARGE SCALE GENOMIC DNA]</scope>
    <source>
        <strain evidence="1 2">ResAG-59</strain>
    </source>
</reference>
<gene>
    <name evidence="1" type="ORF">GO738_01250</name>
</gene>
<keyword evidence="2" id="KW-1185">Reference proteome</keyword>
<dbReference type="RefSeq" id="WP_157005218.1">
    <property type="nucleotide sequence ID" value="NZ_WPOC01000002.1"/>
</dbReference>
<accession>A0A6N8IE05</accession>
<proteinExistence type="predicted"/>
<dbReference type="Proteomes" id="UP000468327">
    <property type="component" value="Unassembled WGS sequence"/>
</dbReference>
<evidence type="ECO:0000313" key="1">
    <source>
        <dbReference type="EMBL" id="MVN13992.1"/>
    </source>
</evidence>
<protein>
    <submittedName>
        <fullName evidence="1">Uncharacterized protein</fullName>
    </submittedName>
</protein>
<dbReference type="AlphaFoldDB" id="A0A6N8IE05"/>
<evidence type="ECO:0000313" key="2">
    <source>
        <dbReference type="Proteomes" id="UP000468327"/>
    </source>
</evidence>
<name>A0A6N8IE05_9ACTN</name>
<comment type="caution">
    <text evidence="1">The sequence shown here is derived from an EMBL/GenBank/DDBJ whole genome shotgun (WGS) entry which is preliminary data.</text>
</comment>
<sequence length="127" mass="13652">MERNPVLVAAEQACAWAKLPSDGDPSTTNYGRLYLDVLDAAKAAGAGSAVPVPVDTPGLVAAYWPCLSRMLVMDNPGLAGWIRPRYSEALDCQAGTAWMQIMFADVTGRRPLARSWRHAGYGAVSDR</sequence>
<dbReference type="EMBL" id="WPOC01000002">
    <property type="protein sequence ID" value="MVN13992.1"/>
    <property type="molecule type" value="Genomic_DNA"/>
</dbReference>
<organism evidence="1 2">
    <name type="scientific">Gordonibacter urolithinfaciens</name>
    <dbReference type="NCBI Taxonomy" id="1335613"/>
    <lineage>
        <taxon>Bacteria</taxon>
        <taxon>Bacillati</taxon>
        <taxon>Actinomycetota</taxon>
        <taxon>Coriobacteriia</taxon>
        <taxon>Eggerthellales</taxon>
        <taxon>Eggerthellaceae</taxon>
        <taxon>Gordonibacter</taxon>
    </lineage>
</organism>